<dbReference type="SUPFAM" id="SSF50346">
    <property type="entry name" value="PRC-barrel domain"/>
    <property type="match status" value="1"/>
</dbReference>
<dbReference type="InterPro" id="IPR027275">
    <property type="entry name" value="PRC-brl_dom"/>
</dbReference>
<dbReference type="EMBL" id="BMDO01000003">
    <property type="protein sequence ID" value="GGI50222.1"/>
    <property type="molecule type" value="Genomic_DNA"/>
</dbReference>
<dbReference type="Pfam" id="PF05239">
    <property type="entry name" value="PRC"/>
    <property type="match status" value="1"/>
</dbReference>
<dbReference type="GO" id="GO:0019684">
    <property type="term" value="P:photosynthesis, light reaction"/>
    <property type="evidence" value="ECO:0007669"/>
    <property type="project" value="InterPro"/>
</dbReference>
<dbReference type="InterPro" id="IPR011033">
    <property type="entry name" value="PRC_barrel-like_sf"/>
</dbReference>
<keyword evidence="4" id="KW-1185">Reference proteome</keyword>
<reference evidence="3" key="2">
    <citation type="submission" date="2020-09" db="EMBL/GenBank/DDBJ databases">
        <authorList>
            <person name="Sun Q."/>
            <person name="Sedlacek I."/>
        </authorList>
    </citation>
    <scope>NUCLEOTIDE SEQUENCE</scope>
    <source>
        <strain evidence="3">CCM 8711</strain>
    </source>
</reference>
<dbReference type="RefSeq" id="WP_188415226.1">
    <property type="nucleotide sequence ID" value="NZ_BMDO01000003.1"/>
</dbReference>
<feature type="compositionally biased region" description="Basic and acidic residues" evidence="1">
    <location>
        <begin position="162"/>
        <end position="181"/>
    </location>
</feature>
<feature type="region of interest" description="Disordered" evidence="1">
    <location>
        <begin position="158"/>
        <end position="203"/>
    </location>
</feature>
<evidence type="ECO:0000313" key="3">
    <source>
        <dbReference type="EMBL" id="GGI50222.1"/>
    </source>
</evidence>
<name>A0A917J953_9SPHI</name>
<dbReference type="InterPro" id="IPR014747">
    <property type="entry name" value="Bac_photo_RC_H_C"/>
</dbReference>
<reference evidence="3" key="1">
    <citation type="journal article" date="2014" name="Int. J. Syst. Evol. Microbiol.">
        <title>Complete genome sequence of Corynebacterium casei LMG S-19264T (=DSM 44701T), isolated from a smear-ripened cheese.</title>
        <authorList>
            <consortium name="US DOE Joint Genome Institute (JGI-PGF)"/>
            <person name="Walter F."/>
            <person name="Albersmeier A."/>
            <person name="Kalinowski J."/>
            <person name="Ruckert C."/>
        </authorList>
    </citation>
    <scope>NUCLEOTIDE SEQUENCE</scope>
    <source>
        <strain evidence="3">CCM 8711</strain>
    </source>
</reference>
<proteinExistence type="predicted"/>
<evidence type="ECO:0000259" key="2">
    <source>
        <dbReference type="Pfam" id="PF05239"/>
    </source>
</evidence>
<dbReference type="Proteomes" id="UP000662074">
    <property type="component" value="Unassembled WGS sequence"/>
</dbReference>
<comment type="caution">
    <text evidence="3">The sequence shown here is derived from an EMBL/GenBank/DDBJ whole genome shotgun (WGS) entry which is preliminary data.</text>
</comment>
<sequence>MAIEDNDLEYSRLEELSGSDFEVADDQPNIKGWDVKNDLGEVIGDVEELLFNPQTQKVRYMVVDTDANDLRLPARKVLIPIGVAELHEDNDYVVVPQVTVAHIETLPDYERGALNEEHERHIRSTFSSMGAAGMGMGAIGSTPTEDFYEHEQFNANRLYNRRRQETAPERLLPETGTRDSLTDQSLNENRMNPDYPRTENDLP</sequence>
<organism evidence="3 4">
    <name type="scientific">Mucilaginibacter galii</name>
    <dbReference type="NCBI Taxonomy" id="2005073"/>
    <lineage>
        <taxon>Bacteria</taxon>
        <taxon>Pseudomonadati</taxon>
        <taxon>Bacteroidota</taxon>
        <taxon>Sphingobacteriia</taxon>
        <taxon>Sphingobacteriales</taxon>
        <taxon>Sphingobacteriaceae</taxon>
        <taxon>Mucilaginibacter</taxon>
    </lineage>
</organism>
<dbReference type="Gene3D" id="3.90.50.10">
    <property type="entry name" value="Photosynthetic Reaction Center, subunit H, domain 2"/>
    <property type="match status" value="1"/>
</dbReference>
<dbReference type="GO" id="GO:0030077">
    <property type="term" value="C:plasma membrane light-harvesting complex"/>
    <property type="evidence" value="ECO:0007669"/>
    <property type="project" value="InterPro"/>
</dbReference>
<protein>
    <recommendedName>
        <fullName evidence="2">PRC-barrel domain-containing protein</fullName>
    </recommendedName>
</protein>
<evidence type="ECO:0000313" key="4">
    <source>
        <dbReference type="Proteomes" id="UP000662074"/>
    </source>
</evidence>
<feature type="domain" description="PRC-barrel" evidence="2">
    <location>
        <begin position="29"/>
        <end position="97"/>
    </location>
</feature>
<accession>A0A917J953</accession>
<gene>
    <name evidence="3" type="ORF">GCM10011425_14340</name>
</gene>
<dbReference type="AlphaFoldDB" id="A0A917J953"/>
<evidence type="ECO:0000256" key="1">
    <source>
        <dbReference type="SAM" id="MobiDB-lite"/>
    </source>
</evidence>